<dbReference type="Pfam" id="PF05975">
    <property type="entry name" value="EcsB"/>
    <property type="match status" value="1"/>
</dbReference>
<dbReference type="AlphaFoldDB" id="A0A419V3Y3"/>
<protein>
    <submittedName>
        <fullName evidence="2">Putative ABC-type exoprotein transport system permease subunit</fullName>
    </submittedName>
</protein>
<feature type="transmembrane region" description="Helical" evidence="1">
    <location>
        <begin position="346"/>
        <end position="367"/>
    </location>
</feature>
<name>A0A419V3Y3_9BACL</name>
<sequence length="395" mass="44727">MFLLQLMQKRAEAYMQERMKYGGYMMSGGLVVAALAVILISFYYYGAWLQSAEHGPVWQLTAAAIWSVLLLRTSQRLLVKPADMVFLLPAESRIDELLGWGRRFTFLRKVPLLLLGLVYTGTYYYAGPLEEEPFALFYGIAAGIAVLHVIGTYFHYYVHTRPALFRDRSVPACLTAAALLGLFFHWFWLYGLMMALYAVFVYDRRKALKMLPFQWQKVQETEHSLSLRFYRAASQFAEVPFLPEKIRFWKKAGAAAKVVSWKRPMLYISILSFIRRGSYLQSWFLFTGIGSLLLFYSESTAAKIIAAAAVVYLYGRQLSAFPKLYEYSLPLGVYPVKEKARKREPAGAAALIMAVHAAVLLISAGAGGTLLQLFYTAGAVALVLILNKNWFLPKL</sequence>
<reference evidence="2 3" key="1">
    <citation type="submission" date="2018-09" db="EMBL/GenBank/DDBJ databases">
        <title>Genomic Encyclopedia of Archaeal and Bacterial Type Strains, Phase II (KMG-II): from individual species to whole genera.</title>
        <authorList>
            <person name="Goeker M."/>
        </authorList>
    </citation>
    <scope>NUCLEOTIDE SEQUENCE [LARGE SCALE GENOMIC DNA]</scope>
    <source>
        <strain evidence="2 3">DSM 17008</strain>
    </source>
</reference>
<dbReference type="OrthoDB" id="2447941at2"/>
<evidence type="ECO:0000313" key="2">
    <source>
        <dbReference type="EMBL" id="RKD73239.1"/>
    </source>
</evidence>
<feature type="transmembrane region" description="Helical" evidence="1">
    <location>
        <begin position="57"/>
        <end position="74"/>
    </location>
</feature>
<organism evidence="2 3">
    <name type="scientific">Sinobaca qinghaiensis</name>
    <dbReference type="NCBI Taxonomy" id="342944"/>
    <lineage>
        <taxon>Bacteria</taxon>
        <taxon>Bacillati</taxon>
        <taxon>Bacillota</taxon>
        <taxon>Bacilli</taxon>
        <taxon>Bacillales</taxon>
        <taxon>Sporolactobacillaceae</taxon>
        <taxon>Sinobaca</taxon>
    </lineage>
</organism>
<feature type="transmembrane region" description="Helical" evidence="1">
    <location>
        <begin position="283"/>
        <end position="314"/>
    </location>
</feature>
<keyword evidence="1" id="KW-1133">Transmembrane helix</keyword>
<keyword evidence="1" id="KW-0812">Transmembrane</keyword>
<dbReference type="RefSeq" id="WP_120192719.1">
    <property type="nucleotide sequence ID" value="NZ_RAPK01000008.1"/>
</dbReference>
<feature type="transmembrane region" description="Helical" evidence="1">
    <location>
        <begin position="170"/>
        <end position="200"/>
    </location>
</feature>
<dbReference type="GO" id="GO:0016020">
    <property type="term" value="C:membrane"/>
    <property type="evidence" value="ECO:0007669"/>
    <property type="project" value="InterPro"/>
</dbReference>
<feature type="transmembrane region" description="Helical" evidence="1">
    <location>
        <begin position="373"/>
        <end position="392"/>
    </location>
</feature>
<feature type="transmembrane region" description="Helical" evidence="1">
    <location>
        <begin position="137"/>
        <end position="158"/>
    </location>
</feature>
<evidence type="ECO:0000313" key="3">
    <source>
        <dbReference type="Proteomes" id="UP000285120"/>
    </source>
</evidence>
<accession>A0A419V3Y3</accession>
<dbReference type="Proteomes" id="UP000285120">
    <property type="component" value="Unassembled WGS sequence"/>
</dbReference>
<gene>
    <name evidence="2" type="ORF">ATL39_1530</name>
</gene>
<keyword evidence="1" id="KW-0472">Membrane</keyword>
<feature type="transmembrane region" description="Helical" evidence="1">
    <location>
        <begin position="106"/>
        <end position="125"/>
    </location>
</feature>
<dbReference type="InterPro" id="IPR010288">
    <property type="entry name" value="EcsB_ABC"/>
</dbReference>
<dbReference type="EMBL" id="RAPK01000008">
    <property type="protein sequence ID" value="RKD73239.1"/>
    <property type="molecule type" value="Genomic_DNA"/>
</dbReference>
<evidence type="ECO:0000256" key="1">
    <source>
        <dbReference type="SAM" id="Phobius"/>
    </source>
</evidence>
<proteinExistence type="predicted"/>
<feature type="transmembrane region" description="Helical" evidence="1">
    <location>
        <begin position="21"/>
        <end position="45"/>
    </location>
</feature>
<keyword evidence="3" id="KW-1185">Reference proteome</keyword>
<comment type="caution">
    <text evidence="2">The sequence shown here is derived from an EMBL/GenBank/DDBJ whole genome shotgun (WGS) entry which is preliminary data.</text>
</comment>